<reference evidence="2 3" key="1">
    <citation type="journal article" date="2019" name="Nat. Ecol. Evol.">
        <title>Megaphylogeny resolves global patterns of mushroom evolution.</title>
        <authorList>
            <person name="Varga T."/>
            <person name="Krizsan K."/>
            <person name="Foldi C."/>
            <person name="Dima B."/>
            <person name="Sanchez-Garcia M."/>
            <person name="Sanchez-Ramirez S."/>
            <person name="Szollosi G.J."/>
            <person name="Szarkandi J.G."/>
            <person name="Papp V."/>
            <person name="Albert L."/>
            <person name="Andreopoulos W."/>
            <person name="Angelini C."/>
            <person name="Antonin V."/>
            <person name="Barry K.W."/>
            <person name="Bougher N.L."/>
            <person name="Buchanan P."/>
            <person name="Buyck B."/>
            <person name="Bense V."/>
            <person name="Catcheside P."/>
            <person name="Chovatia M."/>
            <person name="Cooper J."/>
            <person name="Damon W."/>
            <person name="Desjardin D."/>
            <person name="Finy P."/>
            <person name="Geml J."/>
            <person name="Haridas S."/>
            <person name="Hughes K."/>
            <person name="Justo A."/>
            <person name="Karasinski D."/>
            <person name="Kautmanova I."/>
            <person name="Kiss B."/>
            <person name="Kocsube S."/>
            <person name="Kotiranta H."/>
            <person name="LaButti K.M."/>
            <person name="Lechner B.E."/>
            <person name="Liimatainen K."/>
            <person name="Lipzen A."/>
            <person name="Lukacs Z."/>
            <person name="Mihaltcheva S."/>
            <person name="Morgado L.N."/>
            <person name="Niskanen T."/>
            <person name="Noordeloos M.E."/>
            <person name="Ohm R.A."/>
            <person name="Ortiz-Santana B."/>
            <person name="Ovrebo C."/>
            <person name="Racz N."/>
            <person name="Riley R."/>
            <person name="Savchenko A."/>
            <person name="Shiryaev A."/>
            <person name="Soop K."/>
            <person name="Spirin V."/>
            <person name="Szebenyi C."/>
            <person name="Tomsovsky M."/>
            <person name="Tulloss R.E."/>
            <person name="Uehling J."/>
            <person name="Grigoriev I.V."/>
            <person name="Vagvolgyi C."/>
            <person name="Papp T."/>
            <person name="Martin F.M."/>
            <person name="Miettinen O."/>
            <person name="Hibbett D.S."/>
            <person name="Nagy L.G."/>
        </authorList>
    </citation>
    <scope>NUCLEOTIDE SEQUENCE [LARGE SCALE GENOMIC DNA]</scope>
    <source>
        <strain evidence="2 3">FP101781</strain>
    </source>
</reference>
<comment type="caution">
    <text evidence="2">The sequence shown here is derived from an EMBL/GenBank/DDBJ whole genome shotgun (WGS) entry which is preliminary data.</text>
</comment>
<gene>
    <name evidence="2" type="ORF">FA13DRAFT_1802903</name>
</gene>
<organism evidence="2 3">
    <name type="scientific">Coprinellus micaceus</name>
    <name type="common">Glistening ink-cap mushroom</name>
    <name type="synonym">Coprinus micaceus</name>
    <dbReference type="NCBI Taxonomy" id="71717"/>
    <lineage>
        <taxon>Eukaryota</taxon>
        <taxon>Fungi</taxon>
        <taxon>Dikarya</taxon>
        <taxon>Basidiomycota</taxon>
        <taxon>Agaricomycotina</taxon>
        <taxon>Agaricomycetes</taxon>
        <taxon>Agaricomycetidae</taxon>
        <taxon>Agaricales</taxon>
        <taxon>Agaricineae</taxon>
        <taxon>Psathyrellaceae</taxon>
        <taxon>Coprinellus</taxon>
    </lineage>
</organism>
<evidence type="ECO:0000313" key="2">
    <source>
        <dbReference type="EMBL" id="TEB18843.1"/>
    </source>
</evidence>
<name>A0A4Y7SB55_COPMI</name>
<keyword evidence="3" id="KW-1185">Reference proteome</keyword>
<accession>A0A4Y7SB55</accession>
<feature type="compositionally biased region" description="Acidic residues" evidence="1">
    <location>
        <begin position="52"/>
        <end position="66"/>
    </location>
</feature>
<protein>
    <submittedName>
        <fullName evidence="2">Uncharacterized protein</fullName>
    </submittedName>
</protein>
<dbReference type="EMBL" id="QPFP01000222">
    <property type="protein sequence ID" value="TEB18843.1"/>
    <property type="molecule type" value="Genomic_DNA"/>
</dbReference>
<dbReference type="OrthoDB" id="2669107at2759"/>
<feature type="region of interest" description="Disordered" evidence="1">
    <location>
        <begin position="39"/>
        <end position="72"/>
    </location>
</feature>
<evidence type="ECO:0000256" key="1">
    <source>
        <dbReference type="SAM" id="MobiDB-lite"/>
    </source>
</evidence>
<sequence length="135" mass="15365">MPTTLTDPSFKGLQQMIEFKERPAGTKKDVNEDLEEQFLEMQNCGRDKKGIDEEDLDEEEEEEEEASGGPQNWKEIIAKASRGVTDKTEQEYLALAKQCGKFLVHIRLVSDASEFFCDKPPADADKMICAWIMET</sequence>
<dbReference type="AlphaFoldDB" id="A0A4Y7SB55"/>
<proteinExistence type="predicted"/>
<evidence type="ECO:0000313" key="3">
    <source>
        <dbReference type="Proteomes" id="UP000298030"/>
    </source>
</evidence>
<dbReference type="Proteomes" id="UP000298030">
    <property type="component" value="Unassembled WGS sequence"/>
</dbReference>